<gene>
    <name evidence="1" type="ORF">CEXT_726631</name>
</gene>
<name>A0AAV4XBT2_CAEEX</name>
<evidence type="ECO:0000313" key="1">
    <source>
        <dbReference type="EMBL" id="GIY92072.1"/>
    </source>
</evidence>
<dbReference type="AlphaFoldDB" id="A0AAV4XBT2"/>
<evidence type="ECO:0000313" key="2">
    <source>
        <dbReference type="Proteomes" id="UP001054945"/>
    </source>
</evidence>
<reference evidence="1 2" key="1">
    <citation type="submission" date="2021-06" db="EMBL/GenBank/DDBJ databases">
        <title>Caerostris extrusa draft genome.</title>
        <authorList>
            <person name="Kono N."/>
            <person name="Arakawa K."/>
        </authorList>
    </citation>
    <scope>NUCLEOTIDE SEQUENCE [LARGE SCALE GENOMIC DNA]</scope>
</reference>
<keyword evidence="2" id="KW-1185">Reference proteome</keyword>
<comment type="caution">
    <text evidence="1">The sequence shown here is derived from an EMBL/GenBank/DDBJ whole genome shotgun (WGS) entry which is preliminary data.</text>
</comment>
<organism evidence="1 2">
    <name type="scientific">Caerostris extrusa</name>
    <name type="common">Bark spider</name>
    <name type="synonym">Caerostris bankana</name>
    <dbReference type="NCBI Taxonomy" id="172846"/>
    <lineage>
        <taxon>Eukaryota</taxon>
        <taxon>Metazoa</taxon>
        <taxon>Ecdysozoa</taxon>
        <taxon>Arthropoda</taxon>
        <taxon>Chelicerata</taxon>
        <taxon>Arachnida</taxon>
        <taxon>Araneae</taxon>
        <taxon>Araneomorphae</taxon>
        <taxon>Entelegynae</taxon>
        <taxon>Araneoidea</taxon>
        <taxon>Araneidae</taxon>
        <taxon>Caerostris</taxon>
    </lineage>
</organism>
<dbReference type="Proteomes" id="UP001054945">
    <property type="component" value="Unassembled WGS sequence"/>
</dbReference>
<protein>
    <submittedName>
        <fullName evidence="1">Uncharacterized protein</fullName>
    </submittedName>
</protein>
<sequence length="173" mass="19953">MQLFHRMTLFLAKIPNIFTRTDRYLPPWSVYACSCTLQSVTGKSLKLLGLPYEKSLGKGGSDIQRSFTQFLSALNRFPGPAPAVSCVHLSMSDETLNDFMRWDFGSSRPWRLQSEEKYREVEKGLREWRERRKEKIAKGLSVISSSKWRFSVRLKTPDNASFRRCCPAFCISA</sequence>
<proteinExistence type="predicted"/>
<accession>A0AAV4XBT2</accession>
<dbReference type="EMBL" id="BPLR01017492">
    <property type="protein sequence ID" value="GIY92072.1"/>
    <property type="molecule type" value="Genomic_DNA"/>
</dbReference>